<evidence type="ECO:0000313" key="2">
    <source>
        <dbReference type="EMBL" id="MFC3976107.1"/>
    </source>
</evidence>
<name>A0ABV8EIJ0_9BACT</name>
<proteinExistence type="predicted"/>
<feature type="transmembrane region" description="Helical" evidence="1">
    <location>
        <begin position="7"/>
        <end position="25"/>
    </location>
</feature>
<keyword evidence="1" id="KW-1133">Transmembrane helix</keyword>
<keyword evidence="1" id="KW-0472">Membrane</keyword>
<dbReference type="EMBL" id="JBHSAV010000021">
    <property type="protein sequence ID" value="MFC3976107.1"/>
    <property type="molecule type" value="Genomic_DNA"/>
</dbReference>
<sequence>MSDKKKFIIGLIFGISGVFIWNVYYDSYEKMYTVGEITGTSTGMKSGTSVQFQFMHNGKRIEGSSWKGSYAAKVGNRFIVEFGKDNQTVSSILLYYPVPDSLKIDVPRKGWGEVPDEIKKYRLKRKEDFGFREFFLID</sequence>
<comment type="caution">
    <text evidence="2">The sequence shown here is derived from an EMBL/GenBank/DDBJ whole genome shotgun (WGS) entry which is preliminary data.</text>
</comment>
<evidence type="ECO:0000256" key="1">
    <source>
        <dbReference type="SAM" id="Phobius"/>
    </source>
</evidence>
<protein>
    <submittedName>
        <fullName evidence="2">Uncharacterized protein</fullName>
    </submittedName>
</protein>
<dbReference type="Proteomes" id="UP001595766">
    <property type="component" value="Unassembled WGS sequence"/>
</dbReference>
<keyword evidence="3" id="KW-1185">Reference proteome</keyword>
<organism evidence="2 3">
    <name type="scientific">Belliella kenyensis</name>
    <dbReference type="NCBI Taxonomy" id="1472724"/>
    <lineage>
        <taxon>Bacteria</taxon>
        <taxon>Pseudomonadati</taxon>
        <taxon>Bacteroidota</taxon>
        <taxon>Cytophagia</taxon>
        <taxon>Cytophagales</taxon>
        <taxon>Cyclobacteriaceae</taxon>
        <taxon>Belliella</taxon>
    </lineage>
</organism>
<keyword evidence="1" id="KW-0812">Transmembrane</keyword>
<reference evidence="3" key="1">
    <citation type="journal article" date="2019" name="Int. J. Syst. Evol. Microbiol.">
        <title>The Global Catalogue of Microorganisms (GCM) 10K type strain sequencing project: providing services to taxonomists for standard genome sequencing and annotation.</title>
        <authorList>
            <consortium name="The Broad Institute Genomics Platform"/>
            <consortium name="The Broad Institute Genome Sequencing Center for Infectious Disease"/>
            <person name="Wu L."/>
            <person name="Ma J."/>
        </authorList>
    </citation>
    <scope>NUCLEOTIDE SEQUENCE [LARGE SCALE GENOMIC DNA]</scope>
    <source>
        <strain evidence="3">CECT 8551</strain>
    </source>
</reference>
<accession>A0ABV8EIJ0</accession>
<dbReference type="RefSeq" id="WP_241297699.1">
    <property type="nucleotide sequence ID" value="NZ_JAKZGR010000033.1"/>
</dbReference>
<gene>
    <name evidence="2" type="ORF">ACFOUP_06950</name>
</gene>
<evidence type="ECO:0000313" key="3">
    <source>
        <dbReference type="Proteomes" id="UP001595766"/>
    </source>
</evidence>